<evidence type="ECO:0000256" key="5">
    <source>
        <dbReference type="ARBA" id="ARBA00022670"/>
    </source>
</evidence>
<dbReference type="GO" id="GO:0005576">
    <property type="term" value="C:extracellular region"/>
    <property type="evidence" value="ECO:0007669"/>
    <property type="project" value="UniProtKB-SubCell"/>
</dbReference>
<dbReference type="STRING" id="531814.SAMN04487944_11843"/>
<dbReference type="InterPro" id="IPR036852">
    <property type="entry name" value="Peptidase_S8/S53_dom_sf"/>
</dbReference>
<dbReference type="InterPro" id="IPR015500">
    <property type="entry name" value="Peptidase_S8_subtilisin-rel"/>
</dbReference>
<evidence type="ECO:0000256" key="9">
    <source>
        <dbReference type="ARBA" id="ARBA00022837"/>
    </source>
</evidence>
<evidence type="ECO:0000313" key="14">
    <source>
        <dbReference type="EMBL" id="SES10327.1"/>
    </source>
</evidence>
<dbReference type="AlphaFoldDB" id="A0A1H9UMG9"/>
<feature type="chain" id="PRO_5011640488" evidence="12">
    <location>
        <begin position="26"/>
        <end position="588"/>
    </location>
</feature>
<dbReference type="Pfam" id="PF00082">
    <property type="entry name" value="Peptidase_S8"/>
    <property type="match status" value="1"/>
</dbReference>
<evidence type="ECO:0000256" key="8">
    <source>
        <dbReference type="ARBA" id="ARBA00022825"/>
    </source>
</evidence>
<evidence type="ECO:0000313" key="15">
    <source>
        <dbReference type="Proteomes" id="UP000199687"/>
    </source>
</evidence>
<evidence type="ECO:0000256" key="1">
    <source>
        <dbReference type="ARBA" id="ARBA00001913"/>
    </source>
</evidence>
<evidence type="ECO:0000256" key="7">
    <source>
        <dbReference type="ARBA" id="ARBA00022801"/>
    </source>
</evidence>
<evidence type="ECO:0000256" key="2">
    <source>
        <dbReference type="ARBA" id="ARBA00004613"/>
    </source>
</evidence>
<dbReference type="GO" id="GO:0006508">
    <property type="term" value="P:proteolysis"/>
    <property type="evidence" value="ECO:0007669"/>
    <property type="project" value="UniProtKB-KW"/>
</dbReference>
<keyword evidence="6 12" id="KW-0732">Signal</keyword>
<comment type="similarity">
    <text evidence="3 10 11">Belongs to the peptidase S8 family.</text>
</comment>
<dbReference type="SUPFAM" id="SSF52743">
    <property type="entry name" value="Subtilisin-like"/>
    <property type="match status" value="1"/>
</dbReference>
<dbReference type="PANTHER" id="PTHR43806:SF11">
    <property type="entry name" value="CEREVISIN-RELATED"/>
    <property type="match status" value="1"/>
</dbReference>
<dbReference type="GO" id="GO:0004252">
    <property type="term" value="F:serine-type endopeptidase activity"/>
    <property type="evidence" value="ECO:0007669"/>
    <property type="project" value="UniProtKB-UniRule"/>
</dbReference>
<proteinExistence type="inferred from homology"/>
<evidence type="ECO:0000259" key="13">
    <source>
        <dbReference type="SMART" id="SM00635"/>
    </source>
</evidence>
<keyword evidence="4" id="KW-0964">Secreted</keyword>
<name>A0A1H9UMG9_9BACI</name>
<evidence type="ECO:0000256" key="10">
    <source>
        <dbReference type="PROSITE-ProRule" id="PRU01240"/>
    </source>
</evidence>
<feature type="active site" description="Charge relay system" evidence="10">
    <location>
        <position position="339"/>
    </location>
</feature>
<evidence type="ECO:0000256" key="12">
    <source>
        <dbReference type="SAM" id="SignalP"/>
    </source>
</evidence>
<keyword evidence="8 10" id="KW-0720">Serine protease</keyword>
<evidence type="ECO:0000256" key="3">
    <source>
        <dbReference type="ARBA" id="ARBA00011073"/>
    </source>
</evidence>
<comment type="subcellular location">
    <subcellularLocation>
        <location evidence="2">Secreted</location>
    </subcellularLocation>
</comment>
<sequence>MRKLLSIITALSLLLVVLNSQSVFASENHTIDKMLKENILKERKENEILIQYKQETNNNSSKIQLLSQSDSVETVELNDYVDQKKIINQLEQMEDVQFVEENKKVYVQSTTIISDPYYELQWALDKVAAPEAWEVLTEPGEEVVVGVIDTGVDLQHEDLQGKILQNGYNFIDESEAVYDMNGHGTAVSGVIAASINNDLGIAGVTGKSNVKILPLQAGFSDGSLYLSDIVEAIDYAIEQNVDVLNLSFGSPDFSNIEYNAIQRAVDNGIIVVASAGNNGNSEYMYPASYHNVISVGSIDQYNNLSNFSTYNDKVDIVAPGEEIVTTTKNNQYTYQNGTSFSAPIVSGIIASIISEKQNVTLNEIMPAIQETSVDLGPAGKDEKFGYGLIDFYQLSQKMFPEIEQIIIEQPQVELTVGETLKIQPIILPTEAASNQLFWESSNNEVVTVNEEGVINGVTTGKATISISSADSSVTSFVEVNVVDKELIENETFEPIYNAALDQEWAINFNNSVDATSINNQTVQIIDSSNNQLPLEFSFTNQHKTVKVKSLELYEPNSTYKLVISKDICSQDGKSCLSKPVYQVFHTRE</sequence>
<dbReference type="RefSeq" id="WP_175480495.1">
    <property type="nucleotide sequence ID" value="NZ_FOGL01000018.1"/>
</dbReference>
<dbReference type="SMART" id="SM00635">
    <property type="entry name" value="BID_2"/>
    <property type="match status" value="1"/>
</dbReference>
<evidence type="ECO:0000256" key="4">
    <source>
        <dbReference type="ARBA" id="ARBA00022525"/>
    </source>
</evidence>
<gene>
    <name evidence="14" type="ORF">SAMN04487944_11843</name>
</gene>
<dbReference type="InterPro" id="IPR050131">
    <property type="entry name" value="Peptidase_S8_subtilisin-like"/>
</dbReference>
<dbReference type="InterPro" id="IPR022398">
    <property type="entry name" value="Peptidase_S8_His-AS"/>
</dbReference>
<dbReference type="InterPro" id="IPR008964">
    <property type="entry name" value="Invasin/intimin_cell_adhesion"/>
</dbReference>
<dbReference type="PROSITE" id="PS00137">
    <property type="entry name" value="SUBTILASE_HIS"/>
    <property type="match status" value="1"/>
</dbReference>
<dbReference type="PROSITE" id="PS00138">
    <property type="entry name" value="SUBTILASE_SER"/>
    <property type="match status" value="1"/>
</dbReference>
<dbReference type="SUPFAM" id="SSF49373">
    <property type="entry name" value="Invasin/intimin cell-adhesion fragments"/>
    <property type="match status" value="1"/>
</dbReference>
<keyword evidence="7 10" id="KW-0378">Hydrolase</keyword>
<organism evidence="14 15">
    <name type="scientific">Gracilibacillus ureilyticus</name>
    <dbReference type="NCBI Taxonomy" id="531814"/>
    <lineage>
        <taxon>Bacteria</taxon>
        <taxon>Bacillati</taxon>
        <taxon>Bacillota</taxon>
        <taxon>Bacilli</taxon>
        <taxon>Bacillales</taxon>
        <taxon>Bacillaceae</taxon>
        <taxon>Gracilibacillus</taxon>
    </lineage>
</organism>
<dbReference type="PROSITE" id="PS51892">
    <property type="entry name" value="SUBTILASE"/>
    <property type="match status" value="1"/>
</dbReference>
<dbReference type="PROSITE" id="PS00136">
    <property type="entry name" value="SUBTILASE_ASP"/>
    <property type="match status" value="1"/>
</dbReference>
<dbReference type="InterPro" id="IPR003343">
    <property type="entry name" value="Big_2"/>
</dbReference>
<keyword evidence="5 10" id="KW-0645">Protease</keyword>
<dbReference type="PANTHER" id="PTHR43806">
    <property type="entry name" value="PEPTIDASE S8"/>
    <property type="match status" value="1"/>
</dbReference>
<dbReference type="InterPro" id="IPR023827">
    <property type="entry name" value="Peptidase_S8_Asp-AS"/>
</dbReference>
<dbReference type="Gene3D" id="2.60.40.1080">
    <property type="match status" value="1"/>
</dbReference>
<feature type="signal peptide" evidence="12">
    <location>
        <begin position="1"/>
        <end position="25"/>
    </location>
</feature>
<accession>A0A1H9UMG9</accession>
<evidence type="ECO:0000256" key="6">
    <source>
        <dbReference type="ARBA" id="ARBA00022729"/>
    </source>
</evidence>
<keyword evidence="9" id="KW-0106">Calcium</keyword>
<feature type="active site" description="Charge relay system" evidence="10">
    <location>
        <position position="149"/>
    </location>
</feature>
<dbReference type="Gene3D" id="3.40.50.200">
    <property type="entry name" value="Peptidase S8/S53 domain"/>
    <property type="match status" value="1"/>
</dbReference>
<dbReference type="InterPro" id="IPR000209">
    <property type="entry name" value="Peptidase_S8/S53_dom"/>
</dbReference>
<dbReference type="Proteomes" id="UP000199687">
    <property type="component" value="Unassembled WGS sequence"/>
</dbReference>
<protein>
    <submittedName>
        <fullName evidence="14">Fervidolysin. Serine peptidase. MEROPS family S08A</fullName>
    </submittedName>
</protein>
<evidence type="ECO:0000256" key="11">
    <source>
        <dbReference type="RuleBase" id="RU003355"/>
    </source>
</evidence>
<feature type="active site" description="Charge relay system" evidence="10">
    <location>
        <position position="183"/>
    </location>
</feature>
<reference evidence="14 15" key="1">
    <citation type="submission" date="2016-10" db="EMBL/GenBank/DDBJ databases">
        <authorList>
            <person name="de Groot N.N."/>
        </authorList>
    </citation>
    <scope>NUCLEOTIDE SEQUENCE [LARGE SCALE GENOMIC DNA]</scope>
    <source>
        <strain evidence="14 15">CGMCC 1.7727</strain>
    </source>
</reference>
<keyword evidence="15" id="KW-1185">Reference proteome</keyword>
<feature type="domain" description="BIG2" evidence="13">
    <location>
        <begin position="401"/>
        <end position="478"/>
    </location>
</feature>
<dbReference type="PRINTS" id="PR00723">
    <property type="entry name" value="SUBTILISIN"/>
</dbReference>
<dbReference type="InterPro" id="IPR032812">
    <property type="entry name" value="SbsA_Ig"/>
</dbReference>
<dbReference type="EMBL" id="FOGL01000018">
    <property type="protein sequence ID" value="SES10327.1"/>
    <property type="molecule type" value="Genomic_DNA"/>
</dbReference>
<dbReference type="Pfam" id="PF13205">
    <property type="entry name" value="Big_5"/>
    <property type="match status" value="1"/>
</dbReference>
<dbReference type="Pfam" id="PF02368">
    <property type="entry name" value="Big_2"/>
    <property type="match status" value="1"/>
</dbReference>
<dbReference type="InterPro" id="IPR023828">
    <property type="entry name" value="Peptidase_S8_Ser-AS"/>
</dbReference>
<comment type="cofactor">
    <cofactor evidence="1">
        <name>Ca(2+)</name>
        <dbReference type="ChEBI" id="CHEBI:29108"/>
    </cofactor>
</comment>